<proteinExistence type="predicted"/>
<protein>
    <submittedName>
        <fullName evidence="1">Uncharacterized protein</fullName>
    </submittedName>
</protein>
<reference evidence="1" key="1">
    <citation type="journal article" date="2020" name="Nature">
        <title>Giant virus diversity and host interactions through global metagenomics.</title>
        <authorList>
            <person name="Schulz F."/>
            <person name="Roux S."/>
            <person name="Paez-Espino D."/>
            <person name="Jungbluth S."/>
            <person name="Walsh D.A."/>
            <person name="Denef V.J."/>
            <person name="McMahon K.D."/>
            <person name="Konstantinidis K.T."/>
            <person name="Eloe-Fadrosh E.A."/>
            <person name="Kyrpides N.C."/>
            <person name="Woyke T."/>
        </authorList>
    </citation>
    <scope>NUCLEOTIDE SEQUENCE</scope>
    <source>
        <strain evidence="1">GVMAG-M-3300025860-25</strain>
    </source>
</reference>
<organism evidence="1">
    <name type="scientific">viral metagenome</name>
    <dbReference type="NCBI Taxonomy" id="1070528"/>
    <lineage>
        <taxon>unclassified sequences</taxon>
        <taxon>metagenomes</taxon>
        <taxon>organismal metagenomes</taxon>
    </lineage>
</organism>
<evidence type="ECO:0000313" key="1">
    <source>
        <dbReference type="EMBL" id="QHU01102.1"/>
    </source>
</evidence>
<sequence>MKTRSGLEYRENEKFKIEEEYRQLARDFIIWKQNFINLCIKKINMSCDDLPDMDYYSSYVEGITYHQMFDILMKDLYIEILN</sequence>
<name>A0A6C0J642_9ZZZZ</name>
<dbReference type="EMBL" id="MN740335">
    <property type="protein sequence ID" value="QHU01102.1"/>
    <property type="molecule type" value="Genomic_DNA"/>
</dbReference>
<accession>A0A6C0J642</accession>
<dbReference type="AlphaFoldDB" id="A0A6C0J642"/>